<dbReference type="GO" id="GO:0012505">
    <property type="term" value="C:endomembrane system"/>
    <property type="evidence" value="ECO:0007669"/>
    <property type="project" value="UniProtKB-SubCell"/>
</dbReference>
<dbReference type="RefSeq" id="WP_207792466.1">
    <property type="nucleotide sequence ID" value="NZ_BMJM01000001.1"/>
</dbReference>
<dbReference type="EMBL" id="BMJM01000001">
    <property type="protein sequence ID" value="GGD99957.1"/>
    <property type="molecule type" value="Genomic_DNA"/>
</dbReference>
<dbReference type="PANTHER" id="PTHR21624:SF1">
    <property type="entry name" value="ALKYLGLYCEROL MONOOXYGENASE"/>
    <property type="match status" value="1"/>
</dbReference>
<keyword evidence="5" id="KW-0443">Lipid metabolism</keyword>
<keyword evidence="2 7" id="KW-0812">Transmembrane</keyword>
<evidence type="ECO:0000313" key="9">
    <source>
        <dbReference type="EMBL" id="GGD99957.1"/>
    </source>
</evidence>
<evidence type="ECO:0000256" key="1">
    <source>
        <dbReference type="ARBA" id="ARBA00004127"/>
    </source>
</evidence>
<feature type="transmembrane region" description="Helical" evidence="7">
    <location>
        <begin position="81"/>
        <end position="105"/>
    </location>
</feature>
<accession>A0A916ZIZ9</accession>
<evidence type="ECO:0000256" key="4">
    <source>
        <dbReference type="ARBA" id="ARBA00023002"/>
    </source>
</evidence>
<evidence type="ECO:0000256" key="3">
    <source>
        <dbReference type="ARBA" id="ARBA00022989"/>
    </source>
</evidence>
<name>A0A916ZIZ9_9SPHN</name>
<dbReference type="Proteomes" id="UP000635071">
    <property type="component" value="Unassembled WGS sequence"/>
</dbReference>
<dbReference type="GO" id="GO:0006643">
    <property type="term" value="P:membrane lipid metabolic process"/>
    <property type="evidence" value="ECO:0007669"/>
    <property type="project" value="TreeGrafter"/>
</dbReference>
<evidence type="ECO:0000313" key="10">
    <source>
        <dbReference type="Proteomes" id="UP000635071"/>
    </source>
</evidence>
<dbReference type="GO" id="GO:0008610">
    <property type="term" value="P:lipid biosynthetic process"/>
    <property type="evidence" value="ECO:0007669"/>
    <property type="project" value="InterPro"/>
</dbReference>
<sequence>MVAAFIVDVLRLCGWLAFLTAVFVPIERLFARSPSTLFRRETANDLGYYFLNSLVPAALMAAPLALVAATVQQVVPSGFHVFMRGLPLWASIPIGLVVADIGSYWGHRISHASPTLWRFHAVHHSAEHMDFLVNTRAHPVDMVVTRMFGLVPLYILGLGTAGAAGSLLPVVITLIGTFAGFFIHANVRWRMGPVEWLVATPAFHHWHHSRNDHINRNFAATFPVIDRIFGTHYLPAHFPAEYGLEERLPETMTGQLIGPIVGGRRVAPSR</sequence>
<evidence type="ECO:0000256" key="7">
    <source>
        <dbReference type="SAM" id="Phobius"/>
    </source>
</evidence>
<evidence type="ECO:0000259" key="8">
    <source>
        <dbReference type="Pfam" id="PF04116"/>
    </source>
</evidence>
<feature type="transmembrane region" description="Helical" evidence="7">
    <location>
        <begin position="46"/>
        <end position="69"/>
    </location>
</feature>
<comment type="subcellular location">
    <subcellularLocation>
        <location evidence="1">Endomembrane system</location>
        <topology evidence="1">Multi-pass membrane protein</topology>
    </subcellularLocation>
</comment>
<organism evidence="9 10">
    <name type="scientific">Sandarakinorhabdus glacialis</name>
    <dbReference type="NCBI Taxonomy" id="1614636"/>
    <lineage>
        <taxon>Bacteria</taxon>
        <taxon>Pseudomonadati</taxon>
        <taxon>Pseudomonadota</taxon>
        <taxon>Alphaproteobacteria</taxon>
        <taxon>Sphingomonadales</taxon>
        <taxon>Sphingosinicellaceae</taxon>
        <taxon>Sandarakinorhabdus</taxon>
    </lineage>
</organism>
<gene>
    <name evidence="9" type="ORF">GCM10011529_02660</name>
</gene>
<keyword evidence="10" id="KW-1185">Reference proteome</keyword>
<dbReference type="InterPro" id="IPR006694">
    <property type="entry name" value="Fatty_acid_hydroxylase"/>
</dbReference>
<evidence type="ECO:0000256" key="5">
    <source>
        <dbReference type="ARBA" id="ARBA00023098"/>
    </source>
</evidence>
<evidence type="ECO:0000256" key="2">
    <source>
        <dbReference type="ARBA" id="ARBA00022692"/>
    </source>
</evidence>
<dbReference type="GO" id="GO:0005506">
    <property type="term" value="F:iron ion binding"/>
    <property type="evidence" value="ECO:0007669"/>
    <property type="project" value="InterPro"/>
</dbReference>
<feature type="domain" description="Fatty acid hydroxylase" evidence="8">
    <location>
        <begin position="94"/>
        <end position="231"/>
    </location>
</feature>
<evidence type="ECO:0000256" key="6">
    <source>
        <dbReference type="ARBA" id="ARBA00023136"/>
    </source>
</evidence>
<proteinExistence type="predicted"/>
<dbReference type="PANTHER" id="PTHR21624">
    <property type="entry name" value="STEROL DESATURASE-RELATED PROTEIN"/>
    <property type="match status" value="1"/>
</dbReference>
<comment type="caution">
    <text evidence="9">The sequence shown here is derived from an EMBL/GenBank/DDBJ whole genome shotgun (WGS) entry which is preliminary data.</text>
</comment>
<dbReference type="GO" id="GO:0050479">
    <property type="term" value="F:glyceryl-ether monooxygenase activity"/>
    <property type="evidence" value="ECO:0007669"/>
    <property type="project" value="TreeGrafter"/>
</dbReference>
<protein>
    <submittedName>
        <fullName evidence="9">Fatty acid hydroxylase</fullName>
    </submittedName>
</protein>
<keyword evidence="6 7" id="KW-0472">Membrane</keyword>
<feature type="transmembrane region" description="Helical" evidence="7">
    <location>
        <begin position="9"/>
        <end position="26"/>
    </location>
</feature>
<dbReference type="GO" id="GO:0016020">
    <property type="term" value="C:membrane"/>
    <property type="evidence" value="ECO:0007669"/>
    <property type="project" value="GOC"/>
</dbReference>
<reference evidence="9" key="1">
    <citation type="journal article" date="2014" name="Int. J. Syst. Evol. Microbiol.">
        <title>Complete genome sequence of Corynebacterium casei LMG S-19264T (=DSM 44701T), isolated from a smear-ripened cheese.</title>
        <authorList>
            <consortium name="US DOE Joint Genome Institute (JGI-PGF)"/>
            <person name="Walter F."/>
            <person name="Albersmeier A."/>
            <person name="Kalinowski J."/>
            <person name="Ruckert C."/>
        </authorList>
    </citation>
    <scope>NUCLEOTIDE SEQUENCE</scope>
    <source>
        <strain evidence="9">CGMCC 1.15519</strain>
    </source>
</reference>
<dbReference type="AlphaFoldDB" id="A0A916ZIZ9"/>
<keyword evidence="4" id="KW-0560">Oxidoreductase</keyword>
<keyword evidence="3 7" id="KW-1133">Transmembrane helix</keyword>
<dbReference type="Pfam" id="PF04116">
    <property type="entry name" value="FA_hydroxylase"/>
    <property type="match status" value="1"/>
</dbReference>
<dbReference type="InterPro" id="IPR051689">
    <property type="entry name" value="Sterol_desaturase/TMEM195"/>
</dbReference>
<feature type="transmembrane region" description="Helical" evidence="7">
    <location>
        <begin position="153"/>
        <end position="183"/>
    </location>
</feature>
<reference evidence="9" key="2">
    <citation type="submission" date="2020-09" db="EMBL/GenBank/DDBJ databases">
        <authorList>
            <person name="Sun Q."/>
            <person name="Zhou Y."/>
        </authorList>
    </citation>
    <scope>NUCLEOTIDE SEQUENCE</scope>
    <source>
        <strain evidence="9">CGMCC 1.15519</strain>
    </source>
</reference>